<dbReference type="Gene3D" id="3.60.10.10">
    <property type="entry name" value="Endonuclease/exonuclease/phosphatase"/>
    <property type="match status" value="1"/>
</dbReference>
<dbReference type="GO" id="GO:0003676">
    <property type="term" value="F:nucleic acid binding"/>
    <property type="evidence" value="ECO:0007669"/>
    <property type="project" value="InterPro"/>
</dbReference>
<dbReference type="InterPro" id="IPR036691">
    <property type="entry name" value="Endo/exonu/phosph_ase_sf"/>
</dbReference>
<organism evidence="3 4">
    <name type="scientific">Cyprinus carpio</name>
    <name type="common">Common carp</name>
    <dbReference type="NCBI Taxonomy" id="7962"/>
    <lineage>
        <taxon>Eukaryota</taxon>
        <taxon>Metazoa</taxon>
        <taxon>Chordata</taxon>
        <taxon>Craniata</taxon>
        <taxon>Vertebrata</taxon>
        <taxon>Euteleostomi</taxon>
        <taxon>Actinopterygii</taxon>
        <taxon>Neopterygii</taxon>
        <taxon>Teleostei</taxon>
        <taxon>Ostariophysi</taxon>
        <taxon>Cypriniformes</taxon>
        <taxon>Cyprinidae</taxon>
        <taxon>Cyprininae</taxon>
        <taxon>Cyprinus</taxon>
    </lineage>
</organism>
<dbReference type="Pfam" id="PF00078">
    <property type="entry name" value="RVT_1"/>
    <property type="match status" value="1"/>
</dbReference>
<protein>
    <submittedName>
        <fullName evidence="3">Uncharacterized protein</fullName>
    </submittedName>
</protein>
<dbReference type="AlphaFoldDB" id="A0A8C1Z307"/>
<reference evidence="3" key="1">
    <citation type="submission" date="2025-08" db="UniProtKB">
        <authorList>
            <consortium name="Ensembl"/>
        </authorList>
    </citation>
    <scope>IDENTIFICATION</scope>
</reference>
<dbReference type="SUPFAM" id="SSF56672">
    <property type="entry name" value="DNA/RNA polymerases"/>
    <property type="match status" value="1"/>
</dbReference>
<dbReference type="CDD" id="cd01650">
    <property type="entry name" value="RT_nLTR_like"/>
    <property type="match status" value="1"/>
</dbReference>
<evidence type="ECO:0000259" key="2">
    <source>
        <dbReference type="PROSITE" id="PS50879"/>
    </source>
</evidence>
<dbReference type="InterPro" id="IPR043502">
    <property type="entry name" value="DNA/RNA_pol_sf"/>
</dbReference>
<dbReference type="PANTHER" id="PTHR36688:SF2">
    <property type="entry name" value="ENDONUCLEASE_EXONUCLEASE_PHOSPHATASE DOMAIN-CONTAINING PROTEIN"/>
    <property type="match status" value="1"/>
</dbReference>
<dbReference type="CDD" id="cd09276">
    <property type="entry name" value="Rnase_HI_RT_non_LTR"/>
    <property type="match status" value="1"/>
</dbReference>
<evidence type="ECO:0000313" key="3">
    <source>
        <dbReference type="Ensembl" id="ENSCCRP00015049547.1"/>
    </source>
</evidence>
<evidence type="ECO:0000313" key="4">
    <source>
        <dbReference type="Proteomes" id="UP000694700"/>
    </source>
</evidence>
<feature type="domain" description="Reverse transcriptase" evidence="1">
    <location>
        <begin position="487"/>
        <end position="757"/>
    </location>
</feature>
<dbReference type="InterPro" id="IPR000477">
    <property type="entry name" value="RT_dom"/>
</dbReference>
<dbReference type="Pfam" id="PF00075">
    <property type="entry name" value="RNase_H"/>
    <property type="match status" value="1"/>
</dbReference>
<dbReference type="Proteomes" id="UP000694700">
    <property type="component" value="Unplaced"/>
</dbReference>
<dbReference type="InterPro" id="IPR005135">
    <property type="entry name" value="Endo/exonuclease/phosphatase"/>
</dbReference>
<dbReference type="InterPro" id="IPR052560">
    <property type="entry name" value="RdDP_mobile_element"/>
</dbReference>
<evidence type="ECO:0000259" key="1">
    <source>
        <dbReference type="PROSITE" id="PS50878"/>
    </source>
</evidence>
<dbReference type="SUPFAM" id="SSF53098">
    <property type="entry name" value="Ribonuclease H-like"/>
    <property type="match status" value="1"/>
</dbReference>
<proteinExistence type="predicted"/>
<dbReference type="InterPro" id="IPR012337">
    <property type="entry name" value="RNaseH-like_sf"/>
</dbReference>
<accession>A0A8C1Z307</accession>
<dbReference type="PROSITE" id="PS50879">
    <property type="entry name" value="RNASE_H_1"/>
    <property type="match status" value="1"/>
</dbReference>
<dbReference type="Pfam" id="PF14529">
    <property type="entry name" value="Exo_endo_phos_2"/>
    <property type="match status" value="1"/>
</dbReference>
<feature type="domain" description="RNase H type-1" evidence="2">
    <location>
        <begin position="965"/>
        <end position="1097"/>
    </location>
</feature>
<name>A0A8C1Z307_CYPCA</name>
<dbReference type="PANTHER" id="PTHR36688">
    <property type="entry name" value="ENDO/EXONUCLEASE/PHOSPHATASE DOMAIN-CONTAINING PROTEIN"/>
    <property type="match status" value="1"/>
</dbReference>
<dbReference type="InterPro" id="IPR002156">
    <property type="entry name" value="RNaseH_domain"/>
</dbReference>
<dbReference type="SUPFAM" id="SSF56219">
    <property type="entry name" value="DNase I-like"/>
    <property type="match status" value="1"/>
</dbReference>
<dbReference type="InterPro" id="IPR036397">
    <property type="entry name" value="RNaseH_sf"/>
</dbReference>
<dbReference type="GO" id="GO:0004523">
    <property type="term" value="F:RNA-DNA hybrid ribonuclease activity"/>
    <property type="evidence" value="ECO:0007669"/>
    <property type="project" value="InterPro"/>
</dbReference>
<dbReference type="Ensembl" id="ENSCCRT00015051207.1">
    <property type="protein sequence ID" value="ENSCCRP00015049547.1"/>
    <property type="gene ID" value="ENSCCRG00015020472.1"/>
</dbReference>
<dbReference type="Gene3D" id="3.30.420.10">
    <property type="entry name" value="Ribonuclease H-like superfamily/Ribonuclease H"/>
    <property type="match status" value="1"/>
</dbReference>
<dbReference type="PROSITE" id="PS50878">
    <property type="entry name" value="RT_POL"/>
    <property type="match status" value="1"/>
</dbReference>
<sequence length="1255" mass="143246">MVLTILQWNARSLIANGLEFKHFIDQLDEKPHIICIQETWLKSHLDFVIQGYGVVRKDRKVGNGGGVATFIQNQVQYRVINEFEEYEVVAIDIYAEKQNIQVINFYNPCDRLNKGLEKVIGSRSGYKVIWCGDFNAHNTLWGSINDDHNGEVIEEIIDSHALVCLNDGRNTRIDLVRGIGSAIDLTLVSEELARRCEWDVCEDNSMGSDHYIIICKVGMSVLEQNLKPAPGWRFKKANWEAYSFLSEVGLTAIEPESMEEVDEFNDRICKVLYDVADTVIGRKGQSRKRKSVPWWTEQCSKAVQDRNKAFRQIKRTYLFEDFIKYKKTQAEVRRTVRAAKKKYWRDWCSTIGDDVDISEVWGTIRKMGGIYRSQTLPVLKNDEGIIAVTDNEKAEMLAKVFVRVHSDDNVSEEAKRLREQNKNQHPDVMIKRNPSGDALDTDFTLYELKRALGGVKHTSPGKDYVCYIMIKHLTDRSLNMILCLFNRIWNEGKLPPSWKHGIIVPIGKPGKDKSNPTGYRPIALTSNLCKLMEKLIIYRLNYVLESKGLMSPYQSGFREGRNTMDAVLSLEADIRKAQVNKEVLVGVLFDIEKAYDMLWKEGLLIKLKCMGIGGKMYNWIMDFLLERTIQVRVGVEYSKTYKIDNGTPQGSVCSPVLFNIMINDVFNNLKGDIGRALFADDGAIWKRGRNIICVSKKLQESVEAVEDWANNWGFRLSVAKTQVICFTKKKRIPVVKLKLYKQDLEQVSAVKYLGVWMDQRLTFATHAKKLIEKCKTGVNILRCLSGVEWGACRISLKRIYCTLIRSSLDYGSIIYGFASETLLKKIETIQSQALRICCGAFKTSPIAALQVELGEAPLYLRRYKLRMNYWVNIKGHKESHSVKGVMKECWEHGNKTIKSFGWTANREALEAGIDGLEVCPIVSVSNIPPWIFPKPLVDFQIQTQINNDKDIPKNIIAQQYIDQSYTSWLHIYTDGSKDPASGRTASAVHIPKFQCDISKRLTDNVSVYTAELIAILVALHWVEDVKPRLAVICSDSYAALSSLASGLKSTRQDIIYDILASLLRNSNTSLIMFLWVPAHVGVEANEVADKLAKQALNHADVDIQVALSKKEVQAKVKEVTHSKWQEAWDVDSKGRHLNSIQQLVGNGRSVYKNRKEDIIISRLRIGHSGLNYSLFKIGKHATGKCRNCDELETIEHILFSCQQYENERILLIQEMEKLDINTYNIQSFLECNFEQWKKYRAIIKFIKDIGLYGII</sequence>
<dbReference type="GO" id="GO:0006259">
    <property type="term" value="P:DNA metabolic process"/>
    <property type="evidence" value="ECO:0007669"/>
    <property type="project" value="UniProtKB-ARBA"/>
</dbReference>